<reference evidence="2 3" key="1">
    <citation type="submission" date="2016-10" db="EMBL/GenBank/DDBJ databases">
        <authorList>
            <person name="Varghese N."/>
            <person name="Submissions S."/>
        </authorList>
    </citation>
    <scope>NUCLEOTIDE SEQUENCE [LARGE SCALE GENOMIC DNA]</scope>
    <source>
        <strain evidence="2 3">PL 12/M</strain>
    </source>
</reference>
<dbReference type="PANTHER" id="PTHR30087">
    <property type="entry name" value="INNER MEMBRANE PROTEIN"/>
    <property type="match status" value="1"/>
</dbReference>
<dbReference type="Proteomes" id="UP000199259">
    <property type="component" value="Unassembled WGS sequence"/>
</dbReference>
<dbReference type="OrthoDB" id="2675at2157"/>
<accession>A0A7Z7B2G8</accession>
<dbReference type="InterPro" id="IPR007553">
    <property type="entry name" value="2-thiour_desulf"/>
</dbReference>
<name>A0A7Z7B2G8_9EURY</name>
<dbReference type="EMBL" id="FNCA01000006">
    <property type="protein sequence ID" value="SDG01966.1"/>
    <property type="molecule type" value="Genomic_DNA"/>
</dbReference>
<dbReference type="RefSeq" id="WP_091710253.1">
    <property type="nucleotide sequence ID" value="NZ_FNCA01000006.1"/>
</dbReference>
<keyword evidence="3" id="KW-1185">Reference proteome</keyword>
<sequence>MEKFPRPVLLVSRCLEFDKVRFNGQKVSSPIVRDLMQFADVKTVCPEVEIGLGVPRAPLRIIRKNDEYRLVQPDTGLDLTEKMNKFADNFLDGLGKVDGFIFKGLSPSMGLGNVKVYARDAMSPVVERSAGFFAGHVINRYLGYPMEESERLLNPRIRHHFLTSLYAFADFRQMRANASIGSLLDFNEENRFLFMSCNPAVFDKMSGLLADAENTGQVFEEYMSLLKEILRKPGSDVLKIETARKMFLMFADKDNKETSFFEEMLGRYAENRISWDAIIEVLRMISFRFLDEDSYKDRFLYPYPEELKAPADENRDKDYWDNEWNQR</sequence>
<evidence type="ECO:0000313" key="2">
    <source>
        <dbReference type="EMBL" id="SDG01966.1"/>
    </source>
</evidence>
<proteinExistence type="predicted"/>
<dbReference type="AlphaFoldDB" id="A0A7Z7B2G8"/>
<dbReference type="PANTHER" id="PTHR30087:SF0">
    <property type="entry name" value="INNER MEMBRANE PROTEIN"/>
    <property type="match status" value="1"/>
</dbReference>
<comment type="caution">
    <text evidence="2">The sequence shown here is derived from an EMBL/GenBank/DDBJ whole genome shotgun (WGS) entry which is preliminary data.</text>
</comment>
<gene>
    <name evidence="2" type="ORF">SAMN04488589_1937</name>
</gene>
<evidence type="ECO:0000259" key="1">
    <source>
        <dbReference type="Pfam" id="PF08349"/>
    </source>
</evidence>
<protein>
    <submittedName>
        <fullName evidence="2">Uncharacterized conserved protein YbbK, DUF523 family</fullName>
    </submittedName>
</protein>
<evidence type="ECO:0000313" key="3">
    <source>
        <dbReference type="Proteomes" id="UP000199259"/>
    </source>
</evidence>
<dbReference type="Pfam" id="PF04463">
    <property type="entry name" value="2-thiour_desulf"/>
    <property type="match status" value="1"/>
</dbReference>
<organism evidence="2 3">
    <name type="scientific">Methanolobus vulcani</name>
    <dbReference type="NCBI Taxonomy" id="38026"/>
    <lineage>
        <taxon>Archaea</taxon>
        <taxon>Methanobacteriati</taxon>
        <taxon>Methanobacteriota</taxon>
        <taxon>Stenosarchaea group</taxon>
        <taxon>Methanomicrobia</taxon>
        <taxon>Methanosarcinales</taxon>
        <taxon>Methanosarcinaceae</taxon>
        <taxon>Methanolobus</taxon>
    </lineage>
</organism>
<feature type="domain" description="DUF1722" evidence="1">
    <location>
        <begin position="192"/>
        <end position="304"/>
    </location>
</feature>
<dbReference type="InterPro" id="IPR013560">
    <property type="entry name" value="DUF1722"/>
</dbReference>
<dbReference type="Pfam" id="PF08349">
    <property type="entry name" value="DUF1722"/>
    <property type="match status" value="1"/>
</dbReference>